<proteinExistence type="predicted"/>
<gene>
    <name evidence="1" type="ORF">Afe05nite_69000</name>
</gene>
<organism evidence="1 2">
    <name type="scientific">Paractinoplanes ferrugineus</name>
    <dbReference type="NCBI Taxonomy" id="113564"/>
    <lineage>
        <taxon>Bacteria</taxon>
        <taxon>Bacillati</taxon>
        <taxon>Actinomycetota</taxon>
        <taxon>Actinomycetes</taxon>
        <taxon>Micromonosporales</taxon>
        <taxon>Micromonosporaceae</taxon>
        <taxon>Paractinoplanes</taxon>
    </lineage>
</organism>
<dbReference type="RefSeq" id="WP_203821440.1">
    <property type="nucleotide sequence ID" value="NZ_BAAABP010000055.1"/>
</dbReference>
<comment type="caution">
    <text evidence="1">The sequence shown here is derived from an EMBL/GenBank/DDBJ whole genome shotgun (WGS) entry which is preliminary data.</text>
</comment>
<dbReference type="EMBL" id="BOMM01000060">
    <property type="protein sequence ID" value="GIE15060.1"/>
    <property type="molecule type" value="Genomic_DNA"/>
</dbReference>
<dbReference type="Proteomes" id="UP000598174">
    <property type="component" value="Unassembled WGS sequence"/>
</dbReference>
<dbReference type="AlphaFoldDB" id="A0A919MJT3"/>
<protein>
    <submittedName>
        <fullName evidence="1">Uncharacterized protein</fullName>
    </submittedName>
</protein>
<sequence>MREIVQTRAFETLAARLQQGETPIVGTRALVGKLTVGRLTPVLREGFLLGTGGIVAADLIAQHRKQFVVLTDLRLLFLTQTFMGGAGDEILGAVPRETVTLAEVKLGFVSLVRLAFGTGGDGVSLTFPRVDKANARALADALAT</sequence>
<evidence type="ECO:0000313" key="1">
    <source>
        <dbReference type="EMBL" id="GIE15060.1"/>
    </source>
</evidence>
<keyword evidence="2" id="KW-1185">Reference proteome</keyword>
<name>A0A919MJT3_9ACTN</name>
<reference evidence="1" key="1">
    <citation type="submission" date="2021-01" db="EMBL/GenBank/DDBJ databases">
        <title>Whole genome shotgun sequence of Actinoplanes ferrugineus NBRC 15555.</title>
        <authorList>
            <person name="Komaki H."/>
            <person name="Tamura T."/>
        </authorList>
    </citation>
    <scope>NUCLEOTIDE SEQUENCE</scope>
    <source>
        <strain evidence="1">NBRC 15555</strain>
    </source>
</reference>
<accession>A0A919MJT3</accession>
<evidence type="ECO:0000313" key="2">
    <source>
        <dbReference type="Proteomes" id="UP000598174"/>
    </source>
</evidence>